<dbReference type="GO" id="GO:0005886">
    <property type="term" value="C:plasma membrane"/>
    <property type="evidence" value="ECO:0007669"/>
    <property type="project" value="InterPro"/>
</dbReference>
<protein>
    <recommendedName>
        <fullName evidence="1">Trk system potassium uptake protein TrkA</fullName>
    </recommendedName>
</protein>
<keyword evidence="2" id="KW-0813">Transport</keyword>
<dbReference type="RefSeq" id="WP_149677313.1">
    <property type="nucleotide sequence ID" value="NZ_DAONMB010000019.1"/>
</dbReference>
<evidence type="ECO:0000256" key="4">
    <source>
        <dbReference type="ARBA" id="ARBA00023027"/>
    </source>
</evidence>
<evidence type="ECO:0000313" key="8">
    <source>
        <dbReference type="Proteomes" id="UP000324781"/>
    </source>
</evidence>
<evidence type="ECO:0000259" key="5">
    <source>
        <dbReference type="PROSITE" id="PS51201"/>
    </source>
</evidence>
<dbReference type="InterPro" id="IPR050721">
    <property type="entry name" value="Trk_Ktr_HKT_K-transport"/>
</dbReference>
<accession>A0A1M6AFT2</accession>
<dbReference type="PANTHER" id="PTHR43833">
    <property type="entry name" value="POTASSIUM CHANNEL PROTEIN 2-RELATED-RELATED"/>
    <property type="match status" value="1"/>
</dbReference>
<reference evidence="7 8" key="1">
    <citation type="submission" date="2016-11" db="EMBL/GenBank/DDBJ databases">
        <authorList>
            <person name="Varghese N."/>
            <person name="Submissions S."/>
        </authorList>
    </citation>
    <scope>NUCLEOTIDE SEQUENCE [LARGE SCALE GENOMIC DNA]</scope>
    <source>
        <strain evidence="7 8">DSM 19027</strain>
    </source>
</reference>
<dbReference type="OrthoDB" id="9775180at2"/>
<dbReference type="EMBL" id="FQZP01000001">
    <property type="protein sequence ID" value="SHI35271.1"/>
    <property type="molecule type" value="Genomic_DNA"/>
</dbReference>
<evidence type="ECO:0000256" key="1">
    <source>
        <dbReference type="ARBA" id="ARBA00017378"/>
    </source>
</evidence>
<name>A0A1M6AFT2_9FIRM</name>
<evidence type="ECO:0000256" key="3">
    <source>
        <dbReference type="ARBA" id="ARBA00022958"/>
    </source>
</evidence>
<dbReference type="Proteomes" id="UP000324781">
    <property type="component" value="Unassembled WGS sequence"/>
</dbReference>
<evidence type="ECO:0000313" key="7">
    <source>
        <dbReference type="EMBL" id="SHI35271.1"/>
    </source>
</evidence>
<sequence length="204" mass="22094">MHIIIAGCGKVGSGLASKLSREGYDVAVIDSDESAFEKLDDDFSGLRVVGVPIDQDILKKAGIDQADALAAVTPDDNMNIMVSQVAKDLCGIPRVVARIYNPAREDIFHQFGLETICPTNLTVETIAAFLTGKPFETTCTIGSNTISFTIEDVDPDLVGSQIIDIRRKDDRFIFGILKDGRFTFAHPYTVVEKGSKLVIAGKVD</sequence>
<dbReference type="GO" id="GO:0015079">
    <property type="term" value="F:potassium ion transmembrane transporter activity"/>
    <property type="evidence" value="ECO:0007669"/>
    <property type="project" value="InterPro"/>
</dbReference>
<proteinExistence type="predicted"/>
<dbReference type="AlphaFoldDB" id="A0A1M6AFT2"/>
<organism evidence="7 8">
    <name type="scientific">Thermoclostridium caenicola</name>
    <dbReference type="NCBI Taxonomy" id="659425"/>
    <lineage>
        <taxon>Bacteria</taxon>
        <taxon>Bacillati</taxon>
        <taxon>Bacillota</taxon>
        <taxon>Clostridia</taxon>
        <taxon>Eubacteriales</taxon>
        <taxon>Oscillospiraceae</taxon>
        <taxon>Thermoclostridium</taxon>
    </lineage>
</organism>
<dbReference type="InterPro" id="IPR003148">
    <property type="entry name" value="RCK_N"/>
</dbReference>
<dbReference type="PANTHER" id="PTHR43833:SF8">
    <property type="entry name" value="TRK SYSTEM POTASSIUM UPTAKE PROTEIN TRKA"/>
    <property type="match status" value="1"/>
</dbReference>
<dbReference type="PROSITE" id="PS51202">
    <property type="entry name" value="RCK_C"/>
    <property type="match status" value="1"/>
</dbReference>
<dbReference type="InterPro" id="IPR036291">
    <property type="entry name" value="NAD(P)-bd_dom_sf"/>
</dbReference>
<feature type="domain" description="RCK C-terminal" evidence="6">
    <location>
        <begin position="133"/>
        <end position="204"/>
    </location>
</feature>
<evidence type="ECO:0000256" key="2">
    <source>
        <dbReference type="ARBA" id="ARBA00022538"/>
    </source>
</evidence>
<keyword evidence="4" id="KW-0520">NAD</keyword>
<feature type="domain" description="RCK N-terminal" evidence="5">
    <location>
        <begin position="1"/>
        <end position="124"/>
    </location>
</feature>
<keyword evidence="2" id="KW-0406">Ion transport</keyword>
<dbReference type="PROSITE" id="PS51201">
    <property type="entry name" value="RCK_N"/>
    <property type="match status" value="1"/>
</dbReference>
<dbReference type="InterPro" id="IPR006037">
    <property type="entry name" value="RCK_C"/>
</dbReference>
<dbReference type="SUPFAM" id="SSF51735">
    <property type="entry name" value="NAD(P)-binding Rossmann-fold domains"/>
    <property type="match status" value="1"/>
</dbReference>
<dbReference type="Gene3D" id="3.40.50.720">
    <property type="entry name" value="NAD(P)-binding Rossmann-like Domain"/>
    <property type="match status" value="1"/>
</dbReference>
<keyword evidence="3" id="KW-0630">Potassium</keyword>
<dbReference type="PRINTS" id="PR00335">
    <property type="entry name" value="KUPTAKETRKA"/>
</dbReference>
<evidence type="ECO:0000259" key="6">
    <source>
        <dbReference type="PROSITE" id="PS51202"/>
    </source>
</evidence>
<gene>
    <name evidence="7" type="ORF">SAMN05444373_100122</name>
</gene>
<keyword evidence="8" id="KW-1185">Reference proteome</keyword>
<keyword evidence="2" id="KW-0633">Potassium transport</keyword>
<dbReference type="Pfam" id="PF02254">
    <property type="entry name" value="TrkA_N"/>
    <property type="match status" value="1"/>
</dbReference>
<dbReference type="InterPro" id="IPR006036">
    <property type="entry name" value="K_uptake_TrkA"/>
</dbReference>